<gene>
    <name evidence="1" type="ORF">SAMN05421788_101825</name>
</gene>
<name>A0A173MPX0_9BACT</name>
<proteinExistence type="predicted"/>
<evidence type="ECO:0000313" key="2">
    <source>
        <dbReference type="Proteomes" id="UP000186917"/>
    </source>
</evidence>
<accession>A0A173MPX0</accession>
<dbReference type="EMBL" id="FTOR01000001">
    <property type="protein sequence ID" value="SIS72258.1"/>
    <property type="molecule type" value="Genomic_DNA"/>
</dbReference>
<dbReference type="RefSeq" id="WP_076375915.1">
    <property type="nucleotide sequence ID" value="NZ_AP017422.1"/>
</dbReference>
<protein>
    <submittedName>
        <fullName evidence="1">Uncharacterized protein</fullName>
    </submittedName>
</protein>
<organism evidence="1 2">
    <name type="scientific">Filimonas lacunae</name>
    <dbReference type="NCBI Taxonomy" id="477680"/>
    <lineage>
        <taxon>Bacteria</taxon>
        <taxon>Pseudomonadati</taxon>
        <taxon>Bacteroidota</taxon>
        <taxon>Chitinophagia</taxon>
        <taxon>Chitinophagales</taxon>
        <taxon>Chitinophagaceae</taxon>
        <taxon>Filimonas</taxon>
    </lineage>
</organism>
<dbReference type="AlphaFoldDB" id="A0A173MPX0"/>
<dbReference type="STRING" id="477680.SAMN05421788_101825"/>
<keyword evidence="2" id="KW-1185">Reference proteome</keyword>
<dbReference type="OrthoDB" id="1439818at2"/>
<evidence type="ECO:0000313" key="1">
    <source>
        <dbReference type="EMBL" id="SIS72258.1"/>
    </source>
</evidence>
<sequence length="165" mass="17947">MAITNFYGSLLMALQSRIEEKLPEVNYIQQEMGQLDNIATSGVLFPCVLIDLPGGTFTQESALAENGDITIQLKLVVDVNGVADANAARMTEATLACYELENRLYTAIKGWQPEDGICQPLNRVSDAGEVRGDGLKVRKLTFSTSFEDSSAAIVYLKQSPALELV</sequence>
<dbReference type="Proteomes" id="UP000186917">
    <property type="component" value="Unassembled WGS sequence"/>
</dbReference>
<dbReference type="KEGG" id="fln:FLA_5436"/>
<reference evidence="2" key="1">
    <citation type="submission" date="2017-01" db="EMBL/GenBank/DDBJ databases">
        <authorList>
            <person name="Varghese N."/>
            <person name="Submissions S."/>
        </authorList>
    </citation>
    <scope>NUCLEOTIDE SEQUENCE [LARGE SCALE GENOMIC DNA]</scope>
    <source>
        <strain evidence="2">DSM 21054</strain>
    </source>
</reference>